<dbReference type="OrthoDB" id="583195at2"/>
<dbReference type="PANTHER" id="PTHR40032:SF1">
    <property type="entry name" value="EXPORTED PROTEIN"/>
    <property type="match status" value="1"/>
</dbReference>
<dbReference type="RefSeq" id="WP_127087650.1">
    <property type="nucleotide sequence ID" value="NZ_RSCL01000064.1"/>
</dbReference>
<proteinExistence type="predicted"/>
<evidence type="ECO:0000259" key="3">
    <source>
        <dbReference type="Pfam" id="PF12671"/>
    </source>
</evidence>
<comment type="caution">
    <text evidence="4">The sequence shown here is derived from an EMBL/GenBank/DDBJ whole genome shotgun (WGS) entry which is preliminary data.</text>
</comment>
<keyword evidence="5" id="KW-1185">Reference proteome</keyword>
<dbReference type="Proteomes" id="UP000271624">
    <property type="component" value="Unassembled WGS sequence"/>
</dbReference>
<evidence type="ECO:0000313" key="4">
    <source>
        <dbReference type="EMBL" id="RUS93122.1"/>
    </source>
</evidence>
<organism evidence="4 5">
    <name type="scientific">Dulcicalothrix desertica PCC 7102</name>
    <dbReference type="NCBI Taxonomy" id="232991"/>
    <lineage>
        <taxon>Bacteria</taxon>
        <taxon>Bacillati</taxon>
        <taxon>Cyanobacteriota</taxon>
        <taxon>Cyanophyceae</taxon>
        <taxon>Nostocales</taxon>
        <taxon>Calotrichaceae</taxon>
        <taxon>Dulcicalothrix</taxon>
    </lineage>
</organism>
<dbReference type="PANTHER" id="PTHR40032">
    <property type="entry name" value="EXPORTED PROTEIN-RELATED"/>
    <property type="match status" value="1"/>
</dbReference>
<gene>
    <name evidence="4" type="ORF">DSM106972_097540</name>
</gene>
<sequence length="421" mass="46901">MLSKRLAFLGASLVLIGSVISSNVQAQNNSKKNSVPANVEAELVSIAESALRAEYDVQVSGDEEGAKRRNPKVSKIRDAKFQKRLEKAKELKDFLKGRKIGFKSFQTKLEVKDLKIAGNTATLDAVEDTDRYYDLSIMSPDSPEKSQGLTEHRFTFSLQGNQWELISSEILNYPGSTQGTPKEKIPPLPMDPNITPSDPLAPPTDKQSSLTSAVVAPVKVSKTGLPTVSNNPNKSSAHGRAYNAPVKIAQASLNRQAIIQYLYYYAKTPNSQYRDYSMTGNLGGDCTNFVSQALKAGGWTSEQGFYRDATNWWYDFSGIWPGESWTWINADYFFKFILNRPRARTIGRVADLVPGDVISVDFDPQNNDGMEHTMMVSKKTNDGVIYLAYHTPNRIDVTFSEFYDKSPGAKFYAWSLLSSYK</sequence>
<feature type="signal peptide" evidence="2">
    <location>
        <begin position="1"/>
        <end position="26"/>
    </location>
</feature>
<reference evidence="4" key="2">
    <citation type="journal article" date="2019" name="Genome Biol. Evol.">
        <title>Day and night: Metabolic profiles and evolutionary relationships of six axenic non-marine cyanobacteria.</title>
        <authorList>
            <person name="Will S.E."/>
            <person name="Henke P."/>
            <person name="Boedeker C."/>
            <person name="Huang S."/>
            <person name="Brinkmann H."/>
            <person name="Rohde M."/>
            <person name="Jarek M."/>
            <person name="Friedl T."/>
            <person name="Seufert S."/>
            <person name="Schumacher M."/>
            <person name="Overmann J."/>
            <person name="Neumann-Schaal M."/>
            <person name="Petersen J."/>
        </authorList>
    </citation>
    <scope>NUCLEOTIDE SEQUENCE [LARGE SCALE GENOMIC DNA]</scope>
    <source>
        <strain evidence="4">PCC 7102</strain>
    </source>
</reference>
<feature type="domain" description="Putative amidase" evidence="3">
    <location>
        <begin position="253"/>
        <end position="413"/>
    </location>
</feature>
<dbReference type="InterPro" id="IPR024301">
    <property type="entry name" value="Amidase_6"/>
</dbReference>
<evidence type="ECO:0000256" key="1">
    <source>
        <dbReference type="SAM" id="MobiDB-lite"/>
    </source>
</evidence>
<dbReference type="EMBL" id="RSCL01000064">
    <property type="protein sequence ID" value="RUS93122.1"/>
    <property type="molecule type" value="Genomic_DNA"/>
</dbReference>
<feature type="chain" id="PRO_5030082945" description="Putative amidase domain-containing protein" evidence="2">
    <location>
        <begin position="27"/>
        <end position="421"/>
    </location>
</feature>
<keyword evidence="2" id="KW-0732">Signal</keyword>
<evidence type="ECO:0000256" key="2">
    <source>
        <dbReference type="SAM" id="SignalP"/>
    </source>
</evidence>
<name>A0A3S1BQE3_9CYAN</name>
<accession>A0A3S1BQE3</accession>
<protein>
    <recommendedName>
        <fullName evidence="3">Putative amidase domain-containing protein</fullName>
    </recommendedName>
</protein>
<dbReference type="AlphaFoldDB" id="A0A3S1BQE3"/>
<dbReference type="Pfam" id="PF12671">
    <property type="entry name" value="Amidase_6"/>
    <property type="match status" value="1"/>
</dbReference>
<evidence type="ECO:0000313" key="5">
    <source>
        <dbReference type="Proteomes" id="UP000271624"/>
    </source>
</evidence>
<reference evidence="4" key="1">
    <citation type="submission" date="2018-12" db="EMBL/GenBank/DDBJ databases">
        <authorList>
            <person name="Will S."/>
            <person name="Neumann-Schaal M."/>
            <person name="Henke P."/>
        </authorList>
    </citation>
    <scope>NUCLEOTIDE SEQUENCE</scope>
    <source>
        <strain evidence="4">PCC 7102</strain>
    </source>
</reference>
<feature type="region of interest" description="Disordered" evidence="1">
    <location>
        <begin position="175"/>
        <end position="208"/>
    </location>
</feature>